<protein>
    <submittedName>
        <fullName evidence="2">Uncharacterized protein</fullName>
    </submittedName>
</protein>
<proteinExistence type="predicted"/>
<organism evidence="2 3">
    <name type="scientific">Sorghum bicolor</name>
    <name type="common">Sorghum</name>
    <name type="synonym">Sorghum vulgare</name>
    <dbReference type="NCBI Taxonomy" id="4558"/>
    <lineage>
        <taxon>Eukaryota</taxon>
        <taxon>Viridiplantae</taxon>
        <taxon>Streptophyta</taxon>
        <taxon>Embryophyta</taxon>
        <taxon>Tracheophyta</taxon>
        <taxon>Spermatophyta</taxon>
        <taxon>Magnoliopsida</taxon>
        <taxon>Liliopsida</taxon>
        <taxon>Poales</taxon>
        <taxon>Poaceae</taxon>
        <taxon>PACMAD clade</taxon>
        <taxon>Panicoideae</taxon>
        <taxon>Andropogonodae</taxon>
        <taxon>Andropogoneae</taxon>
        <taxon>Sorghinae</taxon>
        <taxon>Sorghum</taxon>
    </lineage>
</organism>
<dbReference type="EMBL" id="CM000764">
    <property type="protein sequence ID" value="OQU83110.1"/>
    <property type="molecule type" value="Genomic_DNA"/>
</dbReference>
<accession>A0A1Z5RH73</accession>
<keyword evidence="3" id="KW-1185">Reference proteome</keyword>
<reference evidence="2 3" key="1">
    <citation type="journal article" date="2009" name="Nature">
        <title>The Sorghum bicolor genome and the diversification of grasses.</title>
        <authorList>
            <person name="Paterson A.H."/>
            <person name="Bowers J.E."/>
            <person name="Bruggmann R."/>
            <person name="Dubchak I."/>
            <person name="Grimwood J."/>
            <person name="Gundlach H."/>
            <person name="Haberer G."/>
            <person name="Hellsten U."/>
            <person name="Mitros T."/>
            <person name="Poliakov A."/>
            <person name="Schmutz J."/>
            <person name="Spannagl M."/>
            <person name="Tang H."/>
            <person name="Wang X."/>
            <person name="Wicker T."/>
            <person name="Bharti A.K."/>
            <person name="Chapman J."/>
            <person name="Feltus F.A."/>
            <person name="Gowik U."/>
            <person name="Grigoriev I.V."/>
            <person name="Lyons E."/>
            <person name="Maher C.A."/>
            <person name="Martis M."/>
            <person name="Narechania A."/>
            <person name="Otillar R.P."/>
            <person name="Penning B.W."/>
            <person name="Salamov A.A."/>
            <person name="Wang Y."/>
            <person name="Zhang L."/>
            <person name="Carpita N.C."/>
            <person name="Freeling M."/>
            <person name="Gingle A.R."/>
            <person name="Hash C.T."/>
            <person name="Keller B."/>
            <person name="Klein P."/>
            <person name="Kresovich S."/>
            <person name="McCann M.C."/>
            <person name="Ming R."/>
            <person name="Peterson D.G."/>
            <person name="Mehboob-ur-Rahman"/>
            <person name="Ware D."/>
            <person name="Westhoff P."/>
            <person name="Mayer K.F."/>
            <person name="Messing J."/>
            <person name="Rokhsar D.S."/>
        </authorList>
    </citation>
    <scope>NUCLEOTIDE SEQUENCE [LARGE SCALE GENOMIC DNA]</scope>
    <source>
        <strain evidence="3">cv. BTx623</strain>
    </source>
</reference>
<dbReference type="AlphaFoldDB" id="A0A1Z5RH73"/>
<reference evidence="3" key="2">
    <citation type="journal article" date="2018" name="Plant J.">
        <title>The Sorghum bicolor reference genome: improved assembly, gene annotations, a transcriptome atlas, and signatures of genome organization.</title>
        <authorList>
            <person name="McCormick R.F."/>
            <person name="Truong S.K."/>
            <person name="Sreedasyam A."/>
            <person name="Jenkins J."/>
            <person name="Shu S."/>
            <person name="Sims D."/>
            <person name="Kennedy M."/>
            <person name="Amirebrahimi M."/>
            <person name="Weers B.D."/>
            <person name="McKinley B."/>
            <person name="Mattison A."/>
            <person name="Morishige D.T."/>
            <person name="Grimwood J."/>
            <person name="Schmutz J."/>
            <person name="Mullet J.E."/>
        </authorList>
    </citation>
    <scope>NUCLEOTIDE SEQUENCE [LARGE SCALE GENOMIC DNA]</scope>
    <source>
        <strain evidence="3">cv. BTx623</strain>
    </source>
</reference>
<evidence type="ECO:0000256" key="1">
    <source>
        <dbReference type="SAM" id="MobiDB-lite"/>
    </source>
</evidence>
<evidence type="ECO:0000313" key="3">
    <source>
        <dbReference type="Proteomes" id="UP000000768"/>
    </source>
</evidence>
<gene>
    <name evidence="2" type="ORF">SORBI_3005G077933</name>
</gene>
<feature type="compositionally biased region" description="Low complexity" evidence="1">
    <location>
        <begin position="152"/>
        <end position="163"/>
    </location>
</feature>
<dbReference type="InParanoid" id="A0A1Z5RH73"/>
<dbReference type="STRING" id="4558.A0A1Z5RH73"/>
<sequence length="198" mass="20792">MATSSGLSPCFRLSSPLPAVHGCSSVLLCLAAPPPLRYLLSLQSEPTPSVADECAACPQGRGMRRPWRRRGFGGGGAFRSRALISEAACCCKAAAVGRSAVQCGVADEFLIGGGSNTQTGLVGVALGASALGLGRWQRLTSSPPGCRRRKSPSSATPPTKPSSKMSLQIMLLWCQMGRFLTVHSRKVSPTYSVLDQDR</sequence>
<feature type="region of interest" description="Disordered" evidence="1">
    <location>
        <begin position="140"/>
        <end position="163"/>
    </location>
</feature>
<dbReference type="Gramene" id="OQU83110">
    <property type="protein sequence ID" value="OQU83110"/>
    <property type="gene ID" value="SORBI_3005G077933"/>
</dbReference>
<dbReference type="Proteomes" id="UP000000768">
    <property type="component" value="Chromosome 5"/>
</dbReference>
<evidence type="ECO:0000313" key="2">
    <source>
        <dbReference type="EMBL" id="OQU83110.1"/>
    </source>
</evidence>
<name>A0A1Z5RH73_SORBI</name>